<evidence type="ECO:0000313" key="4">
    <source>
        <dbReference type="EMBL" id="CUV41205.1"/>
    </source>
</evidence>
<dbReference type="EMBL" id="LN899824">
    <property type="protein sequence ID" value="CUV31781.1"/>
    <property type="molecule type" value="Genomic_DNA"/>
</dbReference>
<name>A0A0S4W4V8_RALSL</name>
<organism evidence="4">
    <name type="scientific">Ralstonia solanacearum</name>
    <name type="common">Pseudomonas solanacearum</name>
    <dbReference type="NCBI Taxonomy" id="305"/>
    <lineage>
        <taxon>Bacteria</taxon>
        <taxon>Pseudomonadati</taxon>
        <taxon>Pseudomonadota</taxon>
        <taxon>Betaproteobacteria</taxon>
        <taxon>Burkholderiales</taxon>
        <taxon>Burkholderiaceae</taxon>
        <taxon>Ralstonia</taxon>
        <taxon>Ralstonia solanacearum species complex</taxon>
    </lineage>
</organism>
<evidence type="ECO:0000313" key="5">
    <source>
        <dbReference type="EMBL" id="CUV61120.1"/>
    </source>
</evidence>
<dbReference type="EMBL" id="LN899823">
    <property type="protein sequence ID" value="CUV26181.1"/>
    <property type="molecule type" value="Genomic_DNA"/>
</dbReference>
<sequence>MAESDEAKEIVSQILEGSVPETRDGLYISDLVAHAQEFEMEMEIVERGHGLFPCIRRPDDTLVPISLSALGPYSYDFPFAYFRLQSLSNRVRDHQEAEGISLIPSGRALDYLRDGMTKFLTSRIKSHFDDAPGIRENRINLSLPQTSWFGVSALRFSTSGFVIAISAKTPGLRIHSSPTFRRSWSYFGNPTSPVKNALPGGIYEFGADGGPYTTITPDQGTFDIPYQTTTPSLLL</sequence>
<evidence type="ECO:0000313" key="3">
    <source>
        <dbReference type="EMBL" id="CUV36378.1"/>
    </source>
</evidence>
<evidence type="ECO:0000313" key="1">
    <source>
        <dbReference type="EMBL" id="CUV26181.1"/>
    </source>
</evidence>
<dbReference type="AlphaFoldDB" id="A0A0S4W4V8"/>
<evidence type="ECO:0000313" key="2">
    <source>
        <dbReference type="EMBL" id="CUV31781.1"/>
    </source>
</evidence>
<proteinExistence type="predicted"/>
<dbReference type="EMBL" id="LN899826">
    <property type="protein sequence ID" value="CUV41205.1"/>
    <property type="molecule type" value="Genomic_DNA"/>
</dbReference>
<accession>A0A0S4W4V8</accession>
<dbReference type="EMBL" id="LN899822">
    <property type="protein sequence ID" value="CUV61120.1"/>
    <property type="molecule type" value="Genomic_DNA"/>
</dbReference>
<reference evidence="4" key="1">
    <citation type="submission" date="2015-10" db="EMBL/GenBank/DDBJ databases">
        <authorList>
            <person name="Gilbert D.G."/>
        </authorList>
    </citation>
    <scope>NUCLEOTIDE SEQUENCE</scope>
    <source>
        <strain evidence="4">Phyl III-seqv23</strain>
    </source>
</reference>
<dbReference type="EMBL" id="LN899825">
    <property type="protein sequence ID" value="CUV36378.1"/>
    <property type="molecule type" value="Genomic_DNA"/>
</dbReference>
<protein>
    <submittedName>
        <fullName evidence="4">Uncharacterized protein</fullName>
    </submittedName>
</protein>
<gene>
    <name evidence="5" type="ORF">RD1301_v1_1320003</name>
    <name evidence="1" type="ORF">RUN1744_v1_1270046</name>
    <name evidence="2" type="ORF">RUN1985_v1_1160006</name>
    <name evidence="3" type="ORF">TD1301_v1_2090015</name>
    <name evidence="4" type="ORF">TF3108_v1_700047</name>
</gene>